<comment type="caution">
    <text evidence="5">The sequence shown here is derived from an EMBL/GenBank/DDBJ whole genome shotgun (WGS) entry which is preliminary data.</text>
</comment>
<feature type="region of interest" description="Disordered" evidence="3">
    <location>
        <begin position="1"/>
        <end position="23"/>
    </location>
</feature>
<keyword evidence="1 2" id="KW-0238">DNA-binding</keyword>
<dbReference type="RefSeq" id="WP_344804856.1">
    <property type="nucleotide sequence ID" value="NZ_BAABAB010000016.1"/>
</dbReference>
<dbReference type="SUPFAM" id="SSF46689">
    <property type="entry name" value="Homeodomain-like"/>
    <property type="match status" value="1"/>
</dbReference>
<dbReference type="Gene3D" id="1.10.357.10">
    <property type="entry name" value="Tetracycline Repressor, domain 2"/>
    <property type="match status" value="1"/>
</dbReference>
<evidence type="ECO:0000256" key="3">
    <source>
        <dbReference type="SAM" id="MobiDB-lite"/>
    </source>
</evidence>
<feature type="DNA-binding region" description="H-T-H motif" evidence="2">
    <location>
        <begin position="47"/>
        <end position="66"/>
    </location>
</feature>
<keyword evidence="6" id="KW-1185">Reference proteome</keyword>
<evidence type="ECO:0000259" key="4">
    <source>
        <dbReference type="PROSITE" id="PS50977"/>
    </source>
</evidence>
<feature type="region of interest" description="Disordered" evidence="3">
    <location>
        <begin position="215"/>
        <end position="258"/>
    </location>
</feature>
<gene>
    <name evidence="5" type="ORF">GCM10022236_24600</name>
</gene>
<name>A0ABP6ZXZ2_9ACTN</name>
<accession>A0ABP6ZXZ2</accession>
<sequence length="258" mass="28217">MARTQPAARQQSQPQGRVARMPRDQRRAQLLDAANQVFTSKGYHAAAMDDIAELAGVSKPVLYQHFPSKLDLYLALLETSCDRLIEVVEDALDSTEDNAARVVATMGAFYDFVNSASGEFRFVFESDLTGDGQVQKRLWEVNNQIADAIAEVIVEDTDLSPDRAKLLAISLVGVAQVSARYWVSGGTKKSIALEEAKQLVSTLAWRGIGGFPLHEHALPGHNPPGHNPAGHSLPESDLPDYELPDREVPELRTRTASS</sequence>
<proteinExistence type="predicted"/>
<dbReference type="Proteomes" id="UP001501490">
    <property type="component" value="Unassembled WGS sequence"/>
</dbReference>
<dbReference type="PANTHER" id="PTHR30055:SF160">
    <property type="entry name" value="TRANSCRIPTIONAL REGULATORY PROTEIN (PROBABLY ASNC-FAMILY)-RELATED"/>
    <property type="match status" value="1"/>
</dbReference>
<evidence type="ECO:0000256" key="1">
    <source>
        <dbReference type="ARBA" id="ARBA00023125"/>
    </source>
</evidence>
<evidence type="ECO:0000313" key="6">
    <source>
        <dbReference type="Proteomes" id="UP001501490"/>
    </source>
</evidence>
<dbReference type="InterPro" id="IPR009057">
    <property type="entry name" value="Homeodomain-like_sf"/>
</dbReference>
<reference evidence="6" key="1">
    <citation type="journal article" date="2019" name="Int. J. Syst. Evol. Microbiol.">
        <title>The Global Catalogue of Microorganisms (GCM) 10K type strain sequencing project: providing services to taxonomists for standard genome sequencing and annotation.</title>
        <authorList>
            <consortium name="The Broad Institute Genomics Platform"/>
            <consortium name="The Broad Institute Genome Sequencing Center for Infectious Disease"/>
            <person name="Wu L."/>
            <person name="Ma J."/>
        </authorList>
    </citation>
    <scope>NUCLEOTIDE SEQUENCE [LARGE SCALE GENOMIC DNA]</scope>
    <source>
        <strain evidence="6">JCM 16929</strain>
    </source>
</reference>
<dbReference type="PANTHER" id="PTHR30055">
    <property type="entry name" value="HTH-TYPE TRANSCRIPTIONAL REGULATOR RUTR"/>
    <property type="match status" value="1"/>
</dbReference>
<dbReference type="EMBL" id="BAABAB010000016">
    <property type="protein sequence ID" value="GAA3621393.1"/>
    <property type="molecule type" value="Genomic_DNA"/>
</dbReference>
<dbReference type="InterPro" id="IPR001647">
    <property type="entry name" value="HTH_TetR"/>
</dbReference>
<protein>
    <submittedName>
        <fullName evidence="5">TetR/AcrR family transcriptional regulator</fullName>
    </submittedName>
</protein>
<dbReference type="PROSITE" id="PS50977">
    <property type="entry name" value="HTH_TETR_2"/>
    <property type="match status" value="1"/>
</dbReference>
<dbReference type="InterPro" id="IPR050109">
    <property type="entry name" value="HTH-type_TetR-like_transc_reg"/>
</dbReference>
<feature type="domain" description="HTH tetR-type" evidence="4">
    <location>
        <begin position="24"/>
        <end position="84"/>
    </location>
</feature>
<feature type="compositionally biased region" description="Basic and acidic residues" evidence="3">
    <location>
        <begin position="243"/>
        <end position="258"/>
    </location>
</feature>
<organism evidence="5 6">
    <name type="scientific">Microlunatus ginsengisoli</name>
    <dbReference type="NCBI Taxonomy" id="363863"/>
    <lineage>
        <taxon>Bacteria</taxon>
        <taxon>Bacillati</taxon>
        <taxon>Actinomycetota</taxon>
        <taxon>Actinomycetes</taxon>
        <taxon>Propionibacteriales</taxon>
        <taxon>Propionibacteriaceae</taxon>
        <taxon>Microlunatus</taxon>
    </lineage>
</organism>
<evidence type="ECO:0000313" key="5">
    <source>
        <dbReference type="EMBL" id="GAA3621393.1"/>
    </source>
</evidence>
<dbReference type="PRINTS" id="PR00455">
    <property type="entry name" value="HTHTETR"/>
</dbReference>
<evidence type="ECO:0000256" key="2">
    <source>
        <dbReference type="PROSITE-ProRule" id="PRU00335"/>
    </source>
</evidence>
<dbReference type="InterPro" id="IPR036271">
    <property type="entry name" value="Tet_transcr_reg_TetR-rel_C_sf"/>
</dbReference>
<dbReference type="SUPFAM" id="SSF48498">
    <property type="entry name" value="Tetracyclin repressor-like, C-terminal domain"/>
    <property type="match status" value="1"/>
</dbReference>
<dbReference type="Pfam" id="PF00440">
    <property type="entry name" value="TetR_N"/>
    <property type="match status" value="1"/>
</dbReference>